<reference evidence="8" key="1">
    <citation type="submission" date="2015-07" db="EMBL/GenBank/DDBJ databases">
        <title>Fjat-10036 dsm4.</title>
        <authorList>
            <person name="Liu B."/>
            <person name="Wang J."/>
            <person name="Zhu Y."/>
            <person name="Liu G."/>
            <person name="Chen Q."/>
            <person name="Chen Z."/>
            <person name="Lan J."/>
            <person name="Che J."/>
            <person name="Ge C."/>
            <person name="Shi H."/>
            <person name="Pan Z."/>
            <person name="Liu X."/>
        </authorList>
    </citation>
    <scope>NUCLEOTIDE SEQUENCE [LARGE SCALE GENOMIC DNA]</scope>
    <source>
        <strain evidence="8">DSM 4</strain>
    </source>
</reference>
<keyword evidence="3 6" id="KW-0227">DNA damage</keyword>
<dbReference type="InterPro" id="IPR004603">
    <property type="entry name" value="DNA_mismatch_endonuc_vsr"/>
</dbReference>
<dbReference type="REBASE" id="130830">
    <property type="entry name" value="V.SglW25ORF14720P"/>
</dbReference>
<dbReference type="GO" id="GO:0016787">
    <property type="term" value="F:hydrolase activity"/>
    <property type="evidence" value="ECO:0007669"/>
    <property type="project" value="UniProtKB-KW"/>
</dbReference>
<name>A0A0M0GDY5_SPOGL</name>
<dbReference type="PATRIC" id="fig|1459.3.peg.3183"/>
<keyword evidence="8" id="KW-1185">Reference proteome</keyword>
<keyword evidence="5 6" id="KW-0234">DNA repair</keyword>
<evidence type="ECO:0000313" key="7">
    <source>
        <dbReference type="EMBL" id="KON87958.1"/>
    </source>
</evidence>
<dbReference type="CDD" id="cd00221">
    <property type="entry name" value="Vsr"/>
    <property type="match status" value="1"/>
</dbReference>
<comment type="function">
    <text evidence="6">May nick specific sequences that contain T:G mispairs resulting from m5C-deamination.</text>
</comment>
<keyword evidence="2 6" id="KW-0255">Endonuclease</keyword>
<accession>A0A0M0GDY5</accession>
<sequence>MPEKITKEQRSNNMRAIKSQSMLENTITKALWRKGFRFRKNAKMFGKPDISIKKYKIVIFIDSCFWHCCPIHGNMPKSNQEYWTKKLARNVSRDQEVNQFYHENGWKVMRIWEHEFKQDFDSAVDFIAEFIISNAVLKEKHPESLSKD</sequence>
<evidence type="ECO:0000256" key="2">
    <source>
        <dbReference type="ARBA" id="ARBA00022759"/>
    </source>
</evidence>
<evidence type="ECO:0000313" key="8">
    <source>
        <dbReference type="Proteomes" id="UP000037109"/>
    </source>
</evidence>
<dbReference type="RefSeq" id="WP_053435314.1">
    <property type="nucleotide sequence ID" value="NZ_LGUF01000007.1"/>
</dbReference>
<dbReference type="Gene3D" id="3.40.960.10">
    <property type="entry name" value="VSR Endonuclease"/>
    <property type="match status" value="1"/>
</dbReference>
<dbReference type="SUPFAM" id="SSF52980">
    <property type="entry name" value="Restriction endonuclease-like"/>
    <property type="match status" value="1"/>
</dbReference>
<dbReference type="STRING" id="1459.AF332_14735"/>
<evidence type="ECO:0000256" key="1">
    <source>
        <dbReference type="ARBA" id="ARBA00022722"/>
    </source>
</evidence>
<dbReference type="EMBL" id="LGUF01000007">
    <property type="protein sequence ID" value="KON87958.1"/>
    <property type="molecule type" value="Genomic_DNA"/>
</dbReference>
<comment type="caution">
    <text evidence="7">The sequence shown here is derived from an EMBL/GenBank/DDBJ whole genome shotgun (WGS) entry which is preliminary data.</text>
</comment>
<dbReference type="EC" id="3.1.-.-" evidence="6"/>
<dbReference type="GO" id="GO:0006298">
    <property type="term" value="P:mismatch repair"/>
    <property type="evidence" value="ECO:0007669"/>
    <property type="project" value="UniProtKB-UniRule"/>
</dbReference>
<dbReference type="NCBIfam" id="TIGR00632">
    <property type="entry name" value="vsr"/>
    <property type="match status" value="1"/>
</dbReference>
<keyword evidence="1 6" id="KW-0540">Nuclease</keyword>
<dbReference type="AlphaFoldDB" id="A0A0M0GDY5"/>
<dbReference type="Pfam" id="PF03852">
    <property type="entry name" value="Vsr"/>
    <property type="match status" value="1"/>
</dbReference>
<dbReference type="GO" id="GO:0004519">
    <property type="term" value="F:endonuclease activity"/>
    <property type="evidence" value="ECO:0007669"/>
    <property type="project" value="UniProtKB-KW"/>
</dbReference>
<evidence type="ECO:0000256" key="4">
    <source>
        <dbReference type="ARBA" id="ARBA00022801"/>
    </source>
</evidence>
<keyword evidence="4 6" id="KW-0378">Hydrolase</keyword>
<gene>
    <name evidence="7" type="ORF">AF332_14735</name>
</gene>
<dbReference type="PIRSF" id="PIRSF018267">
    <property type="entry name" value="VSR_endonuc"/>
    <property type="match status" value="1"/>
</dbReference>
<dbReference type="Proteomes" id="UP000037109">
    <property type="component" value="Unassembled WGS sequence"/>
</dbReference>
<dbReference type="InterPro" id="IPR011335">
    <property type="entry name" value="Restrct_endonuc-II-like"/>
</dbReference>
<comment type="similarity">
    <text evidence="6">Belongs to the vsr family.</text>
</comment>
<organism evidence="7 8">
    <name type="scientific">Sporosarcina globispora</name>
    <name type="common">Bacillus globisporus</name>
    <dbReference type="NCBI Taxonomy" id="1459"/>
    <lineage>
        <taxon>Bacteria</taxon>
        <taxon>Bacillati</taxon>
        <taxon>Bacillota</taxon>
        <taxon>Bacilli</taxon>
        <taxon>Bacillales</taxon>
        <taxon>Caryophanaceae</taxon>
        <taxon>Sporosarcina</taxon>
    </lineage>
</organism>
<protein>
    <recommendedName>
        <fullName evidence="6">Very short patch repair endonuclease</fullName>
        <ecNumber evidence="6">3.1.-.-</ecNumber>
    </recommendedName>
</protein>
<evidence type="ECO:0000256" key="6">
    <source>
        <dbReference type="PIRNR" id="PIRNR018267"/>
    </source>
</evidence>
<evidence type="ECO:0000256" key="5">
    <source>
        <dbReference type="ARBA" id="ARBA00023204"/>
    </source>
</evidence>
<evidence type="ECO:0000256" key="3">
    <source>
        <dbReference type="ARBA" id="ARBA00022763"/>
    </source>
</evidence>
<dbReference type="OrthoDB" id="9801520at2"/>
<proteinExistence type="inferred from homology"/>